<protein>
    <submittedName>
        <fullName evidence="4">Secreted protein</fullName>
    </submittedName>
</protein>
<sequence length="83" mass="8129">MGYTFALTAAVIIAFVALGEAKSCDCQCSSTPISTLAYSDASSTLGGGSSAATVSSSVSEGSSPASEAATSASDATHRKWTLA</sequence>
<keyword evidence="3" id="KW-1185">Reference proteome</keyword>
<feature type="compositionally biased region" description="Low complexity" evidence="1">
    <location>
        <begin position="54"/>
        <end position="74"/>
    </location>
</feature>
<reference evidence="4" key="2">
    <citation type="submission" date="2020-10" db="UniProtKB">
        <authorList>
            <consortium name="WormBaseParasite"/>
        </authorList>
    </citation>
    <scope>IDENTIFICATION</scope>
</reference>
<reference evidence="3" key="1">
    <citation type="journal article" date="2013" name="Genetics">
        <title>The draft genome and transcriptome of Panagrellus redivivus are shaped by the harsh demands of a free-living lifestyle.</title>
        <authorList>
            <person name="Srinivasan J."/>
            <person name="Dillman A.R."/>
            <person name="Macchietto M.G."/>
            <person name="Heikkinen L."/>
            <person name="Lakso M."/>
            <person name="Fracchia K.M."/>
            <person name="Antoshechkin I."/>
            <person name="Mortazavi A."/>
            <person name="Wong G."/>
            <person name="Sternberg P.W."/>
        </authorList>
    </citation>
    <scope>NUCLEOTIDE SEQUENCE [LARGE SCALE GENOMIC DNA]</scope>
    <source>
        <strain evidence="3">MT8872</strain>
    </source>
</reference>
<dbReference type="WBParaSite" id="Pan_g20381.t1">
    <property type="protein sequence ID" value="Pan_g20381.t1"/>
    <property type="gene ID" value="Pan_g20381"/>
</dbReference>
<dbReference type="Proteomes" id="UP000492821">
    <property type="component" value="Unassembled WGS sequence"/>
</dbReference>
<evidence type="ECO:0000313" key="4">
    <source>
        <dbReference type="WBParaSite" id="Pan_g20381.t1"/>
    </source>
</evidence>
<feature type="signal peptide" evidence="2">
    <location>
        <begin position="1"/>
        <end position="21"/>
    </location>
</feature>
<evidence type="ECO:0000256" key="2">
    <source>
        <dbReference type="SAM" id="SignalP"/>
    </source>
</evidence>
<feature type="chain" id="PRO_5028965794" evidence="2">
    <location>
        <begin position="22"/>
        <end position="83"/>
    </location>
</feature>
<keyword evidence="2" id="KW-0732">Signal</keyword>
<organism evidence="3 4">
    <name type="scientific">Panagrellus redivivus</name>
    <name type="common">Microworm</name>
    <dbReference type="NCBI Taxonomy" id="6233"/>
    <lineage>
        <taxon>Eukaryota</taxon>
        <taxon>Metazoa</taxon>
        <taxon>Ecdysozoa</taxon>
        <taxon>Nematoda</taxon>
        <taxon>Chromadorea</taxon>
        <taxon>Rhabditida</taxon>
        <taxon>Tylenchina</taxon>
        <taxon>Panagrolaimomorpha</taxon>
        <taxon>Panagrolaimoidea</taxon>
        <taxon>Panagrolaimidae</taxon>
        <taxon>Panagrellus</taxon>
    </lineage>
</organism>
<accession>A0A7E4ZVV4</accession>
<feature type="region of interest" description="Disordered" evidence="1">
    <location>
        <begin position="54"/>
        <end position="83"/>
    </location>
</feature>
<evidence type="ECO:0000313" key="3">
    <source>
        <dbReference type="Proteomes" id="UP000492821"/>
    </source>
</evidence>
<evidence type="ECO:0000256" key="1">
    <source>
        <dbReference type="SAM" id="MobiDB-lite"/>
    </source>
</evidence>
<name>A0A7E4ZVV4_PANRE</name>
<proteinExistence type="predicted"/>
<dbReference type="AlphaFoldDB" id="A0A7E4ZVV4"/>